<dbReference type="Pfam" id="PF02641">
    <property type="entry name" value="DUF190"/>
    <property type="match status" value="1"/>
</dbReference>
<dbReference type="SUPFAM" id="SSF54913">
    <property type="entry name" value="GlnB-like"/>
    <property type="match status" value="1"/>
</dbReference>
<dbReference type="Proteomes" id="UP000236604">
    <property type="component" value="Unassembled WGS sequence"/>
</dbReference>
<organism evidence="2 3">
    <name type="scientific">Petrotoga mexicana DSM 14811</name>
    <dbReference type="NCBI Taxonomy" id="1122954"/>
    <lineage>
        <taxon>Bacteria</taxon>
        <taxon>Thermotogati</taxon>
        <taxon>Thermotogota</taxon>
        <taxon>Thermotogae</taxon>
        <taxon>Petrotogales</taxon>
        <taxon>Petrotogaceae</taxon>
        <taxon>Petrotoga</taxon>
    </lineage>
</organism>
<reference evidence="2 3" key="1">
    <citation type="submission" date="2013-12" db="EMBL/GenBank/DDBJ databases">
        <title>Comparative genomics of Petrotoga isolates.</title>
        <authorList>
            <person name="Nesbo C.L."/>
            <person name="Charchuk R."/>
            <person name="Chow K."/>
        </authorList>
    </citation>
    <scope>NUCLEOTIDE SEQUENCE [LARGE SCALE GENOMIC DNA]</scope>
    <source>
        <strain evidence="2 3">DSM 14811</strain>
    </source>
</reference>
<accession>A0A2K1P8H1</accession>
<dbReference type="RefSeq" id="WP_103077262.1">
    <property type="nucleotide sequence ID" value="NZ_AZRN01000025.1"/>
</dbReference>
<keyword evidence="3" id="KW-1185">Reference proteome</keyword>
<protein>
    <submittedName>
        <fullName evidence="2">Uncharacterized protein</fullName>
    </submittedName>
</protein>
<sequence>MQYSGEGKILKIYIGETDKWNHEPLYHVLVKKFKKAGMAGTTVIRGIEGFGLNSRIESAHILQLSSDLPLIIEVVDEAEKIEKILPEVQELVKDGLITVEDVKVISYSSSKKVDKE</sequence>
<proteinExistence type="inferred from homology"/>
<dbReference type="PANTHER" id="PTHR35983:SF1">
    <property type="entry name" value="UPF0166 PROTEIN TM_0021"/>
    <property type="match status" value="1"/>
</dbReference>
<dbReference type="Gene3D" id="3.30.70.120">
    <property type="match status" value="1"/>
</dbReference>
<evidence type="ECO:0000313" key="2">
    <source>
        <dbReference type="EMBL" id="PNR99081.1"/>
    </source>
</evidence>
<comment type="caution">
    <text evidence="2">The sequence shown here is derived from an EMBL/GenBank/DDBJ whole genome shotgun (WGS) entry which is preliminary data.</text>
</comment>
<dbReference type="PANTHER" id="PTHR35983">
    <property type="entry name" value="UPF0166 PROTEIN TM_0021"/>
    <property type="match status" value="1"/>
</dbReference>
<dbReference type="EMBL" id="AZRN01000025">
    <property type="protein sequence ID" value="PNR99081.1"/>
    <property type="molecule type" value="Genomic_DNA"/>
</dbReference>
<dbReference type="InterPro" id="IPR011322">
    <property type="entry name" value="N-reg_PII-like_a/b"/>
</dbReference>
<comment type="similarity">
    <text evidence="1">Belongs to the UPF0166 family.</text>
</comment>
<gene>
    <name evidence="2" type="ORF">X927_06600</name>
</gene>
<dbReference type="AlphaFoldDB" id="A0A2K1P8H1"/>
<dbReference type="InterPro" id="IPR003793">
    <property type="entry name" value="UPF0166"/>
</dbReference>
<evidence type="ECO:0000313" key="3">
    <source>
        <dbReference type="Proteomes" id="UP000236604"/>
    </source>
</evidence>
<dbReference type="InterPro" id="IPR015867">
    <property type="entry name" value="N-reg_PII/ATP_PRibTrfase_C"/>
</dbReference>
<name>A0A2K1P8H1_9BACT</name>
<evidence type="ECO:0000256" key="1">
    <source>
        <dbReference type="ARBA" id="ARBA00010554"/>
    </source>
</evidence>